<evidence type="ECO:0000313" key="3">
    <source>
        <dbReference type="Proteomes" id="UP001596242"/>
    </source>
</evidence>
<feature type="region of interest" description="Disordered" evidence="1">
    <location>
        <begin position="249"/>
        <end position="275"/>
    </location>
</feature>
<proteinExistence type="predicted"/>
<keyword evidence="3" id="KW-1185">Reference proteome</keyword>
<sequence>MRQIDLPAQIDHLRKLGADFAALHTTVTALNAHPGSEMLQQVGPKILAIHELVGRALVRLSVLDGSQYTAVPGSRSSLETLSEVIASGSLAASQLARAVADNPLEAAAFAGGPPVDDAAVHQARHAEARPLLAESLTTAAHHLDLCATCCRYTAAGIARDLKDHPEHRPSLPQLTNAQYTALDKIAQGGARRYERRGGNRSVMAGDGSSIHATPFAVLEKHRLIRIDARHSAIAVQDVTVTAAGKLVLDTQRPGPTPSTSPGKAPAPSKPGGRRR</sequence>
<protein>
    <recommendedName>
        <fullName evidence="4">DUF222 domain-containing protein</fullName>
    </recommendedName>
</protein>
<dbReference type="RefSeq" id="WP_386393626.1">
    <property type="nucleotide sequence ID" value="NZ_JBHSPT010000009.1"/>
</dbReference>
<dbReference type="Proteomes" id="UP001596242">
    <property type="component" value="Unassembled WGS sequence"/>
</dbReference>
<dbReference type="EMBL" id="JBHSPT010000009">
    <property type="protein sequence ID" value="MFC6054782.1"/>
    <property type="molecule type" value="Genomic_DNA"/>
</dbReference>
<evidence type="ECO:0008006" key="4">
    <source>
        <dbReference type="Google" id="ProtNLM"/>
    </source>
</evidence>
<comment type="caution">
    <text evidence="2">The sequence shown here is derived from an EMBL/GenBank/DDBJ whole genome shotgun (WGS) entry which is preliminary data.</text>
</comment>
<name>A0ABW1LUY6_9ACTN</name>
<gene>
    <name evidence="2" type="ORF">ACFP50_04670</name>
</gene>
<evidence type="ECO:0000256" key="1">
    <source>
        <dbReference type="SAM" id="MobiDB-lite"/>
    </source>
</evidence>
<organism evidence="2 3">
    <name type="scientific">Streptomyces pratens</name>
    <dbReference type="NCBI Taxonomy" id="887456"/>
    <lineage>
        <taxon>Bacteria</taxon>
        <taxon>Bacillati</taxon>
        <taxon>Actinomycetota</taxon>
        <taxon>Actinomycetes</taxon>
        <taxon>Kitasatosporales</taxon>
        <taxon>Streptomycetaceae</taxon>
        <taxon>Streptomyces</taxon>
    </lineage>
</organism>
<feature type="compositionally biased region" description="Low complexity" evidence="1">
    <location>
        <begin position="257"/>
        <end position="275"/>
    </location>
</feature>
<evidence type="ECO:0000313" key="2">
    <source>
        <dbReference type="EMBL" id="MFC6054782.1"/>
    </source>
</evidence>
<accession>A0ABW1LUY6</accession>
<reference evidence="3" key="1">
    <citation type="journal article" date="2019" name="Int. J. Syst. Evol. Microbiol.">
        <title>The Global Catalogue of Microorganisms (GCM) 10K type strain sequencing project: providing services to taxonomists for standard genome sequencing and annotation.</title>
        <authorList>
            <consortium name="The Broad Institute Genomics Platform"/>
            <consortium name="The Broad Institute Genome Sequencing Center for Infectious Disease"/>
            <person name="Wu L."/>
            <person name="Ma J."/>
        </authorList>
    </citation>
    <scope>NUCLEOTIDE SEQUENCE [LARGE SCALE GENOMIC DNA]</scope>
    <source>
        <strain evidence="3">JCM 12763</strain>
    </source>
</reference>